<dbReference type="InterPro" id="IPR051784">
    <property type="entry name" value="Nod_factor_ABC_transporter"/>
</dbReference>
<feature type="transmembrane region" description="Helical" evidence="6">
    <location>
        <begin position="87"/>
        <end position="109"/>
    </location>
</feature>
<dbReference type="RefSeq" id="WP_311546353.1">
    <property type="nucleotide sequence ID" value="NZ_JAVREK010000019.1"/>
</dbReference>
<proteinExistence type="inferred from homology"/>
<dbReference type="EMBL" id="JAVREK010000019">
    <property type="protein sequence ID" value="MDT0303858.1"/>
    <property type="molecule type" value="Genomic_DNA"/>
</dbReference>
<gene>
    <name evidence="9" type="ORF">RM446_17210</name>
</gene>
<dbReference type="Pfam" id="PF01061">
    <property type="entry name" value="ABC2_membrane"/>
    <property type="match status" value="1"/>
</dbReference>
<dbReference type="InterPro" id="IPR013525">
    <property type="entry name" value="ABC2_TM"/>
</dbReference>
<accession>A0ABU2KX82</accession>
<keyword evidence="5" id="KW-0046">Antibiotic resistance</keyword>
<feature type="transmembrane region" description="Helical" evidence="6">
    <location>
        <begin position="142"/>
        <end position="161"/>
    </location>
</feature>
<comment type="similarity">
    <text evidence="6">Belongs to the ABC-2 integral membrane protein family.</text>
</comment>
<evidence type="ECO:0000256" key="6">
    <source>
        <dbReference type="RuleBase" id="RU361157"/>
    </source>
</evidence>
<evidence type="ECO:0000313" key="10">
    <source>
        <dbReference type="Proteomes" id="UP001183226"/>
    </source>
</evidence>
<keyword evidence="2 6" id="KW-0812">Transmembrane</keyword>
<dbReference type="InterPro" id="IPR047817">
    <property type="entry name" value="ABC2_TM_bact-type"/>
</dbReference>
<feature type="transmembrane region" description="Helical" evidence="6">
    <location>
        <begin position="167"/>
        <end position="190"/>
    </location>
</feature>
<dbReference type="InterPro" id="IPR000412">
    <property type="entry name" value="ABC_2_transport"/>
</dbReference>
<name>A0ABU2KX82_9ACTN</name>
<reference evidence="10" key="1">
    <citation type="submission" date="2023-07" db="EMBL/GenBank/DDBJ databases">
        <title>30 novel species of actinomycetes from the DSMZ collection.</title>
        <authorList>
            <person name="Nouioui I."/>
        </authorList>
    </citation>
    <scope>NUCLEOTIDE SEQUENCE [LARGE SCALE GENOMIC DNA]</scope>
    <source>
        <strain evidence="10">DSM 45055</strain>
    </source>
</reference>
<keyword evidence="6" id="KW-0813">Transport</keyword>
<evidence type="ECO:0000256" key="4">
    <source>
        <dbReference type="ARBA" id="ARBA00023136"/>
    </source>
</evidence>
<comment type="subcellular location">
    <subcellularLocation>
        <location evidence="6">Cell membrane</location>
        <topology evidence="6">Multi-pass membrane protein</topology>
    </subcellularLocation>
    <subcellularLocation>
        <location evidence="1">Membrane</location>
        <topology evidence="1">Multi-pass membrane protein</topology>
    </subcellularLocation>
</comment>
<dbReference type="PANTHER" id="PTHR43229">
    <property type="entry name" value="NODULATION PROTEIN J"/>
    <property type="match status" value="1"/>
</dbReference>
<keyword evidence="6" id="KW-1003">Cell membrane</keyword>
<comment type="caution">
    <text evidence="9">The sequence shown here is derived from an EMBL/GenBank/DDBJ whole genome shotgun (WGS) entry which is preliminary data.</text>
</comment>
<evidence type="ECO:0000256" key="1">
    <source>
        <dbReference type="ARBA" id="ARBA00004141"/>
    </source>
</evidence>
<organism evidence="9 10">
    <name type="scientific">Streptomonospora wellingtoniae</name>
    <dbReference type="NCBI Taxonomy" id="3075544"/>
    <lineage>
        <taxon>Bacteria</taxon>
        <taxon>Bacillati</taxon>
        <taxon>Actinomycetota</taxon>
        <taxon>Actinomycetes</taxon>
        <taxon>Streptosporangiales</taxon>
        <taxon>Nocardiopsidaceae</taxon>
        <taxon>Streptomonospora</taxon>
    </lineage>
</organism>
<dbReference type="Proteomes" id="UP001183226">
    <property type="component" value="Unassembled WGS sequence"/>
</dbReference>
<dbReference type="PROSITE" id="PS51012">
    <property type="entry name" value="ABC_TM2"/>
    <property type="match status" value="1"/>
</dbReference>
<keyword evidence="3 6" id="KW-1133">Transmembrane helix</keyword>
<dbReference type="PIRSF" id="PIRSF006648">
    <property type="entry name" value="DrrB"/>
    <property type="match status" value="1"/>
</dbReference>
<evidence type="ECO:0000256" key="2">
    <source>
        <dbReference type="ARBA" id="ARBA00022692"/>
    </source>
</evidence>
<feature type="domain" description="ABC transmembrane type-2" evidence="8">
    <location>
        <begin position="49"/>
        <end position="287"/>
    </location>
</feature>
<feature type="transmembrane region" description="Helical" evidence="6">
    <location>
        <begin position="197"/>
        <end position="216"/>
    </location>
</feature>
<evidence type="ECO:0000256" key="3">
    <source>
        <dbReference type="ARBA" id="ARBA00022989"/>
    </source>
</evidence>
<evidence type="ECO:0000259" key="8">
    <source>
        <dbReference type="PROSITE" id="PS51012"/>
    </source>
</evidence>
<sequence>MTAAPHGGHRDAATPAASAPPAGGGLRRALDHGWVMTVRNLQHDVRAPAEVLLSLCVPLMMVLVFGYVFGAGMAHPGTGGPEGFRTFLMPGIFVMAMLYSVSATATGVAQDADKAVIGRFRSMPMASSALLTGRAAADMLRALLETGVLVGCGLLIGWNWLGTAGEALQAVGLLLLFRFAMTWVGIYLGLAVRDPSLVGLVVYPLAFPLGVLSTTFTPPQLMPAPLAVVAEWNPVSSVVNAARELFGNPGVGGGSWVAQHALPMAVLWPLAILAVCVPPAVARFRRLSR</sequence>
<protein>
    <recommendedName>
        <fullName evidence="6">Transport permease protein</fullName>
    </recommendedName>
</protein>
<keyword evidence="4 6" id="KW-0472">Membrane</keyword>
<dbReference type="PANTHER" id="PTHR43229:SF2">
    <property type="entry name" value="NODULATION PROTEIN J"/>
    <property type="match status" value="1"/>
</dbReference>
<evidence type="ECO:0000256" key="5">
    <source>
        <dbReference type="ARBA" id="ARBA00023251"/>
    </source>
</evidence>
<evidence type="ECO:0000256" key="7">
    <source>
        <dbReference type="SAM" id="MobiDB-lite"/>
    </source>
</evidence>
<feature type="region of interest" description="Disordered" evidence="7">
    <location>
        <begin position="1"/>
        <end position="24"/>
    </location>
</feature>
<evidence type="ECO:0000313" key="9">
    <source>
        <dbReference type="EMBL" id="MDT0303858.1"/>
    </source>
</evidence>
<feature type="transmembrane region" description="Helical" evidence="6">
    <location>
        <begin position="51"/>
        <end position="75"/>
    </location>
</feature>
<keyword evidence="10" id="KW-1185">Reference proteome</keyword>
<feature type="transmembrane region" description="Helical" evidence="6">
    <location>
        <begin position="265"/>
        <end position="284"/>
    </location>
</feature>